<dbReference type="AlphaFoldDB" id="A0A0G4GCT9"/>
<dbReference type="InterPro" id="IPR057433">
    <property type="entry name" value="LMF1/2_C"/>
</dbReference>
<dbReference type="VEuPathDB" id="CryptoDB:Vbra_17437"/>
<feature type="region of interest" description="Disordered" evidence="7">
    <location>
        <begin position="378"/>
        <end position="410"/>
    </location>
</feature>
<feature type="domain" description="Lipase maturation factor 1/2 N-terminal" evidence="9">
    <location>
        <begin position="165"/>
        <end position="326"/>
    </location>
</feature>
<evidence type="ECO:0000256" key="5">
    <source>
        <dbReference type="ARBA" id="ARBA00022989"/>
    </source>
</evidence>
<evidence type="ECO:0008006" key="13">
    <source>
        <dbReference type="Google" id="ProtNLM"/>
    </source>
</evidence>
<evidence type="ECO:0000256" key="8">
    <source>
        <dbReference type="SAM" id="Phobius"/>
    </source>
</evidence>
<keyword evidence="6 8" id="KW-0472">Membrane</keyword>
<keyword evidence="3 8" id="KW-0812">Transmembrane</keyword>
<dbReference type="PANTHER" id="PTHR14463">
    <property type="entry name" value="LIPASE MATURATION FACTOR"/>
    <property type="match status" value="1"/>
</dbReference>
<dbReference type="InterPro" id="IPR009613">
    <property type="entry name" value="LMF"/>
</dbReference>
<dbReference type="GO" id="GO:0005789">
    <property type="term" value="C:endoplasmic reticulum membrane"/>
    <property type="evidence" value="ECO:0007669"/>
    <property type="project" value="UniProtKB-SubCell"/>
</dbReference>
<keyword evidence="4" id="KW-0256">Endoplasmic reticulum</keyword>
<comment type="similarity">
    <text evidence="2">Belongs to the lipase maturation factor family.</text>
</comment>
<dbReference type="FunCoup" id="A0A0G4GCT9">
    <property type="interactions" value="1"/>
</dbReference>
<evidence type="ECO:0000256" key="6">
    <source>
        <dbReference type="ARBA" id="ARBA00023136"/>
    </source>
</evidence>
<organism evidence="11 12">
    <name type="scientific">Vitrella brassicaformis (strain CCMP3155)</name>
    <dbReference type="NCBI Taxonomy" id="1169540"/>
    <lineage>
        <taxon>Eukaryota</taxon>
        <taxon>Sar</taxon>
        <taxon>Alveolata</taxon>
        <taxon>Colpodellida</taxon>
        <taxon>Vitrellaceae</taxon>
        <taxon>Vitrella</taxon>
    </lineage>
</organism>
<dbReference type="PANTHER" id="PTHR14463:SF10">
    <property type="entry name" value="LIPASE MATURATION FACTOR 1"/>
    <property type="match status" value="1"/>
</dbReference>
<gene>
    <name evidence="11" type="ORF">Vbra_17437</name>
</gene>
<keyword evidence="12" id="KW-1185">Reference proteome</keyword>
<dbReference type="Pfam" id="PF06762">
    <property type="entry name" value="LMF1"/>
    <property type="match status" value="1"/>
</dbReference>
<evidence type="ECO:0000313" key="11">
    <source>
        <dbReference type="EMBL" id="CEM27126.1"/>
    </source>
</evidence>
<feature type="transmembrane region" description="Helical" evidence="8">
    <location>
        <begin position="51"/>
        <end position="69"/>
    </location>
</feature>
<dbReference type="InParanoid" id="A0A0G4GCT9"/>
<evidence type="ECO:0000256" key="3">
    <source>
        <dbReference type="ARBA" id="ARBA00022692"/>
    </source>
</evidence>
<dbReference type="PhylomeDB" id="A0A0G4GCT9"/>
<dbReference type="STRING" id="1169540.A0A0G4GCT9"/>
<feature type="compositionally biased region" description="Pro residues" evidence="7">
    <location>
        <begin position="380"/>
        <end position="397"/>
    </location>
</feature>
<proteinExistence type="inferred from homology"/>
<keyword evidence="5 8" id="KW-1133">Transmembrane helix</keyword>
<feature type="transmembrane region" description="Helical" evidence="8">
    <location>
        <begin position="204"/>
        <end position="222"/>
    </location>
</feature>
<dbReference type="EMBL" id="CDMY01000628">
    <property type="protein sequence ID" value="CEM27126.1"/>
    <property type="molecule type" value="Genomic_DNA"/>
</dbReference>
<name>A0A0G4GCT9_VITBC</name>
<feature type="transmembrane region" description="Helical" evidence="8">
    <location>
        <begin position="163"/>
        <end position="184"/>
    </location>
</feature>
<evidence type="ECO:0000256" key="7">
    <source>
        <dbReference type="SAM" id="MobiDB-lite"/>
    </source>
</evidence>
<comment type="subcellular location">
    <subcellularLocation>
        <location evidence="1">Endoplasmic reticulum membrane</location>
        <topology evidence="1">Multi-pass membrane protein</topology>
    </subcellularLocation>
</comment>
<dbReference type="Proteomes" id="UP000041254">
    <property type="component" value="Unassembled WGS sequence"/>
</dbReference>
<dbReference type="Pfam" id="PF25179">
    <property type="entry name" value="LMF1_C"/>
    <property type="match status" value="1"/>
</dbReference>
<feature type="domain" description="Lipase maturation factor 1/2 C-terminal" evidence="10">
    <location>
        <begin position="543"/>
        <end position="686"/>
    </location>
</feature>
<evidence type="ECO:0000259" key="10">
    <source>
        <dbReference type="Pfam" id="PF25179"/>
    </source>
</evidence>
<evidence type="ECO:0000256" key="1">
    <source>
        <dbReference type="ARBA" id="ARBA00004477"/>
    </source>
</evidence>
<accession>A0A0G4GCT9</accession>
<evidence type="ECO:0000259" key="9">
    <source>
        <dbReference type="Pfam" id="PF06762"/>
    </source>
</evidence>
<evidence type="ECO:0000256" key="2">
    <source>
        <dbReference type="ARBA" id="ARBA00005512"/>
    </source>
</evidence>
<reference evidence="11 12" key="1">
    <citation type="submission" date="2014-11" db="EMBL/GenBank/DDBJ databases">
        <authorList>
            <person name="Zhu J."/>
            <person name="Qi W."/>
            <person name="Song R."/>
        </authorList>
    </citation>
    <scope>NUCLEOTIDE SEQUENCE [LARGE SCALE GENOMIC DNA]</scope>
</reference>
<feature type="transmembrane region" description="Helical" evidence="8">
    <location>
        <begin position="124"/>
        <end position="151"/>
    </location>
</feature>
<evidence type="ECO:0000313" key="12">
    <source>
        <dbReference type="Proteomes" id="UP000041254"/>
    </source>
</evidence>
<sequence>MAAAAAAEPLSHVSEFDESMQWMDTIWRRSGKRLHFYEPALRSSFWLTRIIFLRALGFIYLVAFMVAAFQNVGLIGRRGLTPFHYQVDRLYQQWEGENASFWERYSQLPSLFVFLPASDFWLQAMAWLGIVLSVLVLVMGAGAGLILLVLWILYASIRHVGQLWYGFGWESQLLETGFLAIFLTPFWTFKELPSSWPPPMVCVWGYRWLIFRIMIGAGLIKLRGDECWRDLTCMEYHYETQPNPNPLSWYFHNNWRPFHWFETLVNHIIECALSWNTLIPLRGCRLIAGGSQVIFQVVLILSGNLSFLNWLTILPSIFCFDDAVFACIFPPWYRNRVKRLIGSKEETEPLTYDIAYLPMYDRIFRFICKAIHTRVASPARPGPMEPSAPSPVQPPPDIEQSGSEDTHPLLVDDDREGVRRQVAPGQQGAYVQGEGRAAEYQTGEEGGMRECLRRSSASQLARLEAKERRIRAKGAEESESDPQDEMLRGRGRLSWAGVWLSRVWLVLVQLALLYMIVRLSIPVVKNLISLHQAMNTSFDSFELLNTYGAFGSVTKVRKEVIIMGTNDEHPTASSNWQEYEFICKPGRVDRRPCTISPYHYRLDWLMWFAGFGAKEGGWLPHVAYKLLRGDQNALYLMAHNPFRDAPPRHIRAAHFVYRFTNRAEVGFFGPLFGQGPWWKREFEAEYPLLGGESIVSLDSPALKEYARKHKWDT</sequence>
<evidence type="ECO:0000256" key="4">
    <source>
        <dbReference type="ARBA" id="ARBA00022824"/>
    </source>
</evidence>
<feature type="transmembrane region" description="Helical" evidence="8">
    <location>
        <begin position="496"/>
        <end position="517"/>
    </location>
</feature>
<dbReference type="OMA" id="PANDFWI"/>
<dbReference type="OrthoDB" id="434126at2759"/>
<dbReference type="InterPro" id="IPR057434">
    <property type="entry name" value="LMF1/2_N"/>
</dbReference>
<protein>
    <recommendedName>
        <fullName evidence="13">Lipase maturation factor</fullName>
    </recommendedName>
</protein>
<dbReference type="GO" id="GO:0051604">
    <property type="term" value="P:protein maturation"/>
    <property type="evidence" value="ECO:0007669"/>
    <property type="project" value="InterPro"/>
</dbReference>